<evidence type="ECO:0000256" key="4">
    <source>
        <dbReference type="ARBA" id="ARBA00022679"/>
    </source>
</evidence>
<evidence type="ECO:0000256" key="7">
    <source>
        <dbReference type="SAM" id="MobiDB-lite"/>
    </source>
</evidence>
<dbReference type="EMBL" id="KE361643">
    <property type="protein sequence ID" value="EPQ26796.1"/>
    <property type="molecule type" value="Genomic_DNA"/>
</dbReference>
<dbReference type="OrthoDB" id="425211at2759"/>
<dbReference type="GeneID" id="19319859"/>
<dbReference type="AlphaFoldDB" id="A0A061H864"/>
<dbReference type="GO" id="GO:0003864">
    <property type="term" value="F:3-methyl-2-oxobutanoate hydroxymethyltransferase activity"/>
    <property type="evidence" value="ECO:0007669"/>
    <property type="project" value="UniProtKB-EC"/>
</dbReference>
<dbReference type="NCBIfam" id="TIGR00222">
    <property type="entry name" value="panB"/>
    <property type="match status" value="1"/>
</dbReference>
<proteinExistence type="inferred from homology"/>
<dbReference type="KEGG" id="pfp:PFL1_05774"/>
<comment type="function">
    <text evidence="6">Catalyzes the reversible reaction in which hydroxymethyl group from 5,10-methylenetetrahydrofolate is transferred onto alpha-ketoisovalerate to form ketopantoate.</text>
</comment>
<dbReference type="SUPFAM" id="SSF51621">
    <property type="entry name" value="Phosphoenolpyruvate/pyruvate domain"/>
    <property type="match status" value="1"/>
</dbReference>
<evidence type="ECO:0000256" key="5">
    <source>
        <dbReference type="ARBA" id="ARBA00049172"/>
    </source>
</evidence>
<keyword evidence="6" id="KW-0566">Pantothenate biosynthesis</keyword>
<evidence type="ECO:0000313" key="8">
    <source>
        <dbReference type="EMBL" id="EPQ26796.1"/>
    </source>
</evidence>
<dbReference type="RefSeq" id="XP_007881499.1">
    <property type="nucleotide sequence ID" value="XM_007883308.1"/>
</dbReference>
<name>A0A061H864_9BASI</name>
<dbReference type="UniPathway" id="UPA00028">
    <property type="reaction ID" value="UER00003"/>
</dbReference>
<feature type="region of interest" description="Disordered" evidence="7">
    <location>
        <begin position="27"/>
        <end position="144"/>
    </location>
</feature>
<dbReference type="GO" id="GO:0005739">
    <property type="term" value="C:mitochondrion"/>
    <property type="evidence" value="ECO:0007669"/>
    <property type="project" value="TreeGrafter"/>
</dbReference>
<dbReference type="Gene3D" id="3.20.20.60">
    <property type="entry name" value="Phosphoenolpyruvate-binding domains"/>
    <property type="match status" value="1"/>
</dbReference>
<dbReference type="InterPro" id="IPR015813">
    <property type="entry name" value="Pyrv/PenolPyrv_kinase-like_dom"/>
</dbReference>
<feature type="compositionally biased region" description="Low complexity" evidence="7">
    <location>
        <begin position="27"/>
        <end position="36"/>
    </location>
</feature>
<feature type="compositionally biased region" description="Low complexity" evidence="7">
    <location>
        <begin position="72"/>
        <end position="82"/>
    </location>
</feature>
<protein>
    <recommendedName>
        <fullName evidence="3 6">3-methyl-2-oxobutanoate hydroxymethyltransferase</fullName>
        <ecNumber evidence="3 6">2.1.2.11</ecNumber>
    </recommendedName>
</protein>
<dbReference type="HOGENOM" id="CLU_036645_0_0_1"/>
<dbReference type="PANTHER" id="PTHR20881">
    <property type="entry name" value="3-METHYL-2-OXOBUTANOATE HYDROXYMETHYLTRANSFERASE"/>
    <property type="match status" value="1"/>
</dbReference>
<dbReference type="Proteomes" id="UP000053664">
    <property type="component" value="Unassembled WGS sequence"/>
</dbReference>
<dbReference type="EC" id="2.1.2.11" evidence="3 6"/>
<comment type="catalytic activity">
    <reaction evidence="5 6">
        <text>(6R)-5,10-methylene-5,6,7,8-tetrahydrofolate + 3-methyl-2-oxobutanoate + H2O = 2-dehydropantoate + (6S)-5,6,7,8-tetrahydrofolate</text>
        <dbReference type="Rhea" id="RHEA:11824"/>
        <dbReference type="ChEBI" id="CHEBI:11561"/>
        <dbReference type="ChEBI" id="CHEBI:11851"/>
        <dbReference type="ChEBI" id="CHEBI:15377"/>
        <dbReference type="ChEBI" id="CHEBI:15636"/>
        <dbReference type="ChEBI" id="CHEBI:57453"/>
        <dbReference type="EC" id="2.1.2.11"/>
    </reaction>
</comment>
<evidence type="ECO:0000256" key="3">
    <source>
        <dbReference type="ARBA" id="ARBA00012618"/>
    </source>
</evidence>
<dbReference type="CDD" id="cd06557">
    <property type="entry name" value="KPHMT-like"/>
    <property type="match status" value="1"/>
</dbReference>
<keyword evidence="4 6" id="KW-0808">Transferase</keyword>
<evidence type="ECO:0000256" key="6">
    <source>
        <dbReference type="RuleBase" id="RU362100"/>
    </source>
</evidence>
<organism evidence="8 9">
    <name type="scientific">Pseudozyma flocculosa PF-1</name>
    <dbReference type="NCBI Taxonomy" id="1277687"/>
    <lineage>
        <taxon>Eukaryota</taxon>
        <taxon>Fungi</taxon>
        <taxon>Dikarya</taxon>
        <taxon>Basidiomycota</taxon>
        <taxon>Ustilaginomycotina</taxon>
        <taxon>Ustilaginomycetes</taxon>
        <taxon>Ustilaginales</taxon>
        <taxon>Ustilaginaceae</taxon>
        <taxon>Pseudozyma</taxon>
    </lineage>
</organism>
<dbReference type="eggNOG" id="KOG2949">
    <property type="taxonomic scope" value="Eukaryota"/>
</dbReference>
<dbReference type="InterPro" id="IPR040442">
    <property type="entry name" value="Pyrv_kinase-like_dom_sf"/>
</dbReference>
<feature type="compositionally biased region" description="Low complexity" evidence="7">
    <location>
        <begin position="97"/>
        <end position="116"/>
    </location>
</feature>
<comment type="pathway">
    <text evidence="1 6">Cofactor biosynthesis; (R)-pantothenate biosynthesis; (R)-pantoate from 3-methyl-2-oxobutanoate: step 1/2.</text>
</comment>
<dbReference type="GO" id="GO:0015940">
    <property type="term" value="P:pantothenate biosynthetic process"/>
    <property type="evidence" value="ECO:0007669"/>
    <property type="project" value="UniProtKB-UniPathway"/>
</dbReference>
<reference evidence="8 9" key="1">
    <citation type="journal article" date="2013" name="Plant Cell">
        <title>The transition from a phytopathogenic smut ancestor to an anamorphic biocontrol agent deciphered by comparative whole-genome analysis.</title>
        <authorList>
            <person name="Lefebvre F."/>
            <person name="Joly D.L."/>
            <person name="Labbe C."/>
            <person name="Teichmann B."/>
            <person name="Linning R."/>
            <person name="Belzile F."/>
            <person name="Bakkeren G."/>
            <person name="Belanger R.R."/>
        </authorList>
    </citation>
    <scope>NUCLEOTIDE SEQUENCE [LARGE SCALE GENOMIC DNA]</scope>
    <source>
        <strain evidence="8 9">PF-1</strain>
    </source>
</reference>
<dbReference type="HAMAP" id="MF_00156">
    <property type="entry name" value="PanB"/>
    <property type="match status" value="1"/>
</dbReference>
<dbReference type="GO" id="GO:0000287">
    <property type="term" value="F:magnesium ion binding"/>
    <property type="evidence" value="ECO:0007669"/>
    <property type="project" value="TreeGrafter"/>
</dbReference>
<sequence>MSTAPSLARRHLRNLVGRTLVPLACPSCSASSPSSSFHTASARRSAWPAGTAGSEDADPDHVHHARTRRQPRPSTSQQSPPSLRNRAGPAMENIPPSSSSSSLADLAAASSAAAADAKGKARQSSPSPSPSPSSSASRLPPPPRRKTIAYLQKMKHEGTKVACLTAYDYPTGLSMRYADVDLCLVGDSLANVALGHSTTQPLSLDAIIHHAQAVQRGLNSAILLAHDATPAAPLVFADMPFGTFVSSDQSAVDNVVRLMQQTGVDGVKIEGAEEVLPLIRRLTSFGIPVMGHLGLQPQRVGATSGYRVQGKSARQAHDIFRAAQQLERAGCFAIVLECIPNKLAKYISDHIDAITIGIGAGSGTDGQVLVVSDMMGELTSPAHILAGLADDAQTPAAAAAAAAATTSAEMPNDAPPMPLPHADTPSPPKFVRSFVKPFSLGAMRLAAVQAYVDAVRDQSFPDDDSEGYKIKSDEWRAFIDLVESSPAESEARSSHDA</sequence>
<dbReference type="Pfam" id="PF02548">
    <property type="entry name" value="Pantoate_transf"/>
    <property type="match status" value="1"/>
</dbReference>
<dbReference type="NCBIfam" id="NF001452">
    <property type="entry name" value="PRK00311.1"/>
    <property type="match status" value="1"/>
</dbReference>
<evidence type="ECO:0000313" key="9">
    <source>
        <dbReference type="Proteomes" id="UP000053664"/>
    </source>
</evidence>
<evidence type="ECO:0000256" key="1">
    <source>
        <dbReference type="ARBA" id="ARBA00005033"/>
    </source>
</evidence>
<dbReference type="InterPro" id="IPR003700">
    <property type="entry name" value="Pantoate_hydroxy_MeTrfase"/>
</dbReference>
<comment type="similarity">
    <text evidence="2 6">Belongs to the PanB family.</text>
</comment>
<gene>
    <name evidence="8" type="ORF">PFL1_05774</name>
</gene>
<accession>A0A061H864</accession>
<evidence type="ECO:0000256" key="2">
    <source>
        <dbReference type="ARBA" id="ARBA00008676"/>
    </source>
</evidence>
<dbReference type="PANTHER" id="PTHR20881:SF0">
    <property type="entry name" value="3-METHYL-2-OXOBUTANOATE HYDROXYMETHYLTRANSFERASE"/>
    <property type="match status" value="1"/>
</dbReference>